<evidence type="ECO:0000313" key="5">
    <source>
        <dbReference type="EMBL" id="SOQ37589.1"/>
    </source>
</evidence>
<keyword evidence="1" id="KW-0479">Metal-binding</keyword>
<name>A0A2H1V9T1_SPOFR</name>
<feature type="domain" description="FLYWCH-type" evidence="4">
    <location>
        <begin position="10"/>
        <end position="67"/>
    </location>
</feature>
<dbReference type="EMBL" id="ODYU01001423">
    <property type="protein sequence ID" value="SOQ37589.1"/>
    <property type="molecule type" value="Genomic_DNA"/>
</dbReference>
<accession>A0A2H1V9T1</accession>
<protein>
    <submittedName>
        <fullName evidence="5">SFRICE_019992</fullName>
    </submittedName>
</protein>
<evidence type="ECO:0000256" key="3">
    <source>
        <dbReference type="ARBA" id="ARBA00022833"/>
    </source>
</evidence>
<evidence type="ECO:0000259" key="4">
    <source>
        <dbReference type="Pfam" id="PF04500"/>
    </source>
</evidence>
<dbReference type="GO" id="GO:0008270">
    <property type="term" value="F:zinc ion binding"/>
    <property type="evidence" value="ECO:0007669"/>
    <property type="project" value="UniProtKB-KW"/>
</dbReference>
<dbReference type="Gene3D" id="2.20.25.240">
    <property type="match status" value="1"/>
</dbReference>
<keyword evidence="2" id="KW-0863">Zinc-finger</keyword>
<evidence type="ECO:0000256" key="1">
    <source>
        <dbReference type="ARBA" id="ARBA00022723"/>
    </source>
</evidence>
<gene>
    <name evidence="5" type="ORF">SFRICE_019992</name>
</gene>
<organism evidence="5">
    <name type="scientific">Spodoptera frugiperda</name>
    <name type="common">Fall armyworm</name>
    <dbReference type="NCBI Taxonomy" id="7108"/>
    <lineage>
        <taxon>Eukaryota</taxon>
        <taxon>Metazoa</taxon>
        <taxon>Ecdysozoa</taxon>
        <taxon>Arthropoda</taxon>
        <taxon>Hexapoda</taxon>
        <taxon>Insecta</taxon>
        <taxon>Pterygota</taxon>
        <taxon>Neoptera</taxon>
        <taxon>Endopterygota</taxon>
        <taxon>Lepidoptera</taxon>
        <taxon>Glossata</taxon>
        <taxon>Ditrysia</taxon>
        <taxon>Noctuoidea</taxon>
        <taxon>Noctuidae</taxon>
        <taxon>Amphipyrinae</taxon>
        <taxon>Spodoptera</taxon>
    </lineage>
</organism>
<reference evidence="5" key="1">
    <citation type="submission" date="2016-07" db="EMBL/GenBank/DDBJ databases">
        <authorList>
            <person name="Bretaudeau A."/>
        </authorList>
    </citation>
    <scope>NUCLEOTIDE SEQUENCE</scope>
    <source>
        <strain evidence="5">Rice</strain>
        <tissue evidence="5">Whole body</tissue>
    </source>
</reference>
<dbReference type="AlphaFoldDB" id="A0A2H1V9T1"/>
<sequence>MLVQQPVFGQTRNGTPVITIGPYRYNLASGYKGAKSRWTCTRYACGCRSTIFTVDNIIVQHKKEHNHYKR</sequence>
<keyword evidence="3" id="KW-0862">Zinc</keyword>
<proteinExistence type="predicted"/>
<dbReference type="Pfam" id="PF04500">
    <property type="entry name" value="FLYWCH"/>
    <property type="match status" value="1"/>
</dbReference>
<evidence type="ECO:0000256" key="2">
    <source>
        <dbReference type="ARBA" id="ARBA00022771"/>
    </source>
</evidence>
<dbReference type="InterPro" id="IPR007588">
    <property type="entry name" value="Znf_FLYWCH"/>
</dbReference>